<evidence type="ECO:0000313" key="2">
    <source>
        <dbReference type="EMBL" id="OCH91074.1"/>
    </source>
</evidence>
<feature type="compositionally biased region" description="Polar residues" evidence="1">
    <location>
        <begin position="29"/>
        <end position="44"/>
    </location>
</feature>
<feature type="compositionally biased region" description="Basic and acidic residues" evidence="1">
    <location>
        <begin position="1"/>
        <end position="11"/>
    </location>
</feature>
<dbReference type="AlphaFoldDB" id="A0A8E2DMJ1"/>
<evidence type="ECO:0000256" key="1">
    <source>
        <dbReference type="SAM" id="MobiDB-lite"/>
    </source>
</evidence>
<reference evidence="2 3" key="1">
    <citation type="submission" date="2016-07" db="EMBL/GenBank/DDBJ databases">
        <title>Draft genome of the white-rot fungus Obba rivulosa 3A-2.</title>
        <authorList>
            <consortium name="DOE Joint Genome Institute"/>
            <person name="Miettinen O."/>
            <person name="Riley R."/>
            <person name="Acob R."/>
            <person name="Barry K."/>
            <person name="Cullen D."/>
            <person name="De Vries R."/>
            <person name="Hainaut M."/>
            <person name="Hatakka A."/>
            <person name="Henrissat B."/>
            <person name="Hilden K."/>
            <person name="Kuo R."/>
            <person name="Labutti K."/>
            <person name="Lipzen A."/>
            <person name="Makela M.R."/>
            <person name="Sandor L."/>
            <person name="Spatafora J.W."/>
            <person name="Grigoriev I.V."/>
            <person name="Hibbett D.S."/>
        </authorList>
    </citation>
    <scope>NUCLEOTIDE SEQUENCE [LARGE SCALE GENOMIC DNA]</scope>
    <source>
        <strain evidence="2 3">3A-2</strain>
    </source>
</reference>
<feature type="region of interest" description="Disordered" evidence="1">
    <location>
        <begin position="1"/>
        <end position="111"/>
    </location>
</feature>
<gene>
    <name evidence="2" type="ORF">OBBRIDRAFT_552175</name>
</gene>
<proteinExistence type="predicted"/>
<feature type="compositionally biased region" description="Low complexity" evidence="1">
    <location>
        <begin position="83"/>
        <end position="102"/>
    </location>
</feature>
<accession>A0A8E2DMJ1</accession>
<evidence type="ECO:0000313" key="3">
    <source>
        <dbReference type="Proteomes" id="UP000250043"/>
    </source>
</evidence>
<name>A0A8E2DMJ1_9APHY</name>
<dbReference type="EMBL" id="KV722392">
    <property type="protein sequence ID" value="OCH91074.1"/>
    <property type="molecule type" value="Genomic_DNA"/>
</dbReference>
<dbReference type="Proteomes" id="UP000250043">
    <property type="component" value="Unassembled WGS sequence"/>
</dbReference>
<organism evidence="2 3">
    <name type="scientific">Obba rivulosa</name>
    <dbReference type="NCBI Taxonomy" id="1052685"/>
    <lineage>
        <taxon>Eukaryota</taxon>
        <taxon>Fungi</taxon>
        <taxon>Dikarya</taxon>
        <taxon>Basidiomycota</taxon>
        <taxon>Agaricomycotina</taxon>
        <taxon>Agaricomycetes</taxon>
        <taxon>Polyporales</taxon>
        <taxon>Gelatoporiaceae</taxon>
        <taxon>Obba</taxon>
    </lineage>
</organism>
<protein>
    <submittedName>
        <fullName evidence="2">Uncharacterized protein</fullName>
    </submittedName>
</protein>
<keyword evidence="3" id="KW-1185">Reference proteome</keyword>
<sequence length="249" mass="27726">MRGLSECERTQDQVTDGQKWLPNFVPSAGMTSYPTHSPHQTASRRSYYRRHHLPLAQRAHQPSSSVAHSAHCPHQPRTRAKAHTSLTATTRGTLLGRTTIHLPRGRGRRAQQTSRFHCKGILVAGVAAAALYEKCASPVCRSRACWTGEPARSNQSVAGRLHSPREPSGNWSASCPRLQRGNIQCSGSYMSCTVIGTTNAVESTMAPISLPLYILAFLTKRVRRGARYRTYLEIRLKNERLGFTVLPWR</sequence>